<organism evidence="2 3">
    <name type="scientific">Streptomyces cinerochromogenes</name>
    <dbReference type="NCBI Taxonomy" id="66422"/>
    <lineage>
        <taxon>Bacteria</taxon>
        <taxon>Bacillati</taxon>
        <taxon>Actinomycetota</taxon>
        <taxon>Actinomycetes</taxon>
        <taxon>Kitasatosporales</taxon>
        <taxon>Streptomycetaceae</taxon>
        <taxon>Streptomyces</taxon>
    </lineage>
</organism>
<accession>A0ABW7B958</accession>
<keyword evidence="1" id="KW-0472">Membrane</keyword>
<keyword evidence="1" id="KW-1133">Transmembrane helix</keyword>
<gene>
    <name evidence="2" type="ORF">ACGFZB_25390</name>
</gene>
<dbReference type="PANTHER" id="PTHR30007:SF0">
    <property type="entry name" value="TRANSPOSASE"/>
    <property type="match status" value="1"/>
</dbReference>
<comment type="caution">
    <text evidence="2">The sequence shown here is derived from an EMBL/GenBank/DDBJ whole genome shotgun (WGS) entry which is preliminary data.</text>
</comment>
<evidence type="ECO:0000313" key="2">
    <source>
        <dbReference type="EMBL" id="MFG3013717.1"/>
    </source>
</evidence>
<proteinExistence type="predicted"/>
<name>A0ABW7B958_9ACTN</name>
<feature type="transmembrane region" description="Helical" evidence="1">
    <location>
        <begin position="247"/>
        <end position="264"/>
    </location>
</feature>
<dbReference type="EMBL" id="JBICYV010000012">
    <property type="protein sequence ID" value="MFG3013717.1"/>
    <property type="molecule type" value="Genomic_DNA"/>
</dbReference>
<reference evidence="2 3" key="1">
    <citation type="submission" date="2024-10" db="EMBL/GenBank/DDBJ databases">
        <title>The Natural Products Discovery Center: Release of the First 8490 Sequenced Strains for Exploring Actinobacteria Biosynthetic Diversity.</title>
        <authorList>
            <person name="Kalkreuter E."/>
            <person name="Kautsar S.A."/>
            <person name="Yang D."/>
            <person name="Bader C.D."/>
            <person name="Teijaro C.N."/>
            <person name="Fluegel L."/>
            <person name="Davis C.M."/>
            <person name="Simpson J.R."/>
            <person name="Lauterbach L."/>
            <person name="Steele A.D."/>
            <person name="Gui C."/>
            <person name="Meng S."/>
            <person name="Li G."/>
            <person name="Viehrig K."/>
            <person name="Ye F."/>
            <person name="Su P."/>
            <person name="Kiefer A.F."/>
            <person name="Nichols A."/>
            <person name="Cepeda A.J."/>
            <person name="Yan W."/>
            <person name="Fan B."/>
            <person name="Jiang Y."/>
            <person name="Adhikari A."/>
            <person name="Zheng C.-J."/>
            <person name="Schuster L."/>
            <person name="Cowan T.M."/>
            <person name="Smanski M.J."/>
            <person name="Chevrette M.G."/>
            <person name="De Carvalho L.P.S."/>
            <person name="Shen B."/>
        </authorList>
    </citation>
    <scope>NUCLEOTIDE SEQUENCE [LARGE SCALE GENOMIC DNA]</scope>
    <source>
        <strain evidence="2 3">NPDC048320</strain>
    </source>
</reference>
<evidence type="ECO:0000313" key="3">
    <source>
        <dbReference type="Proteomes" id="UP001604267"/>
    </source>
</evidence>
<keyword evidence="3" id="KW-1185">Reference proteome</keyword>
<dbReference type="RefSeq" id="WP_392819682.1">
    <property type="nucleotide sequence ID" value="NZ_JBICYV010000012.1"/>
</dbReference>
<sequence length="283" mass="31265">MPAMPSSLLEPLWQQFAVLLPRRSEFDPAHPLGCHRRRVPDETVFRLVVEALVHGSGYERVAITGCSDWTIRNRVKHWSALGLAQELHRIALAAYDKMIGLGLSELSVDGCQTKAPCKGDQAGPSPVDRANQGLKRSTLVDSGGIPIGLVSAGANRHDSVLLGPTIDAARRQVGNLPADATVHLDSAYDGKPSRQVLGAQGLSGEIARRGAPAPIQVGKRWVVERTQSWMNGYGKIRRCFERDGRVVDFYLYLAAAFVTIRALIRRARNLYRWPHRPTARRLR</sequence>
<keyword evidence="1" id="KW-0812">Transmembrane</keyword>
<dbReference type="NCBIfam" id="NF033580">
    <property type="entry name" value="transpos_IS5_3"/>
    <property type="match status" value="1"/>
</dbReference>
<dbReference type="Proteomes" id="UP001604267">
    <property type="component" value="Unassembled WGS sequence"/>
</dbReference>
<dbReference type="PANTHER" id="PTHR30007">
    <property type="entry name" value="PHP DOMAIN PROTEIN"/>
    <property type="match status" value="1"/>
</dbReference>
<protein>
    <submittedName>
        <fullName evidence="2">IS5 family transposase</fullName>
    </submittedName>
</protein>
<evidence type="ECO:0000256" key="1">
    <source>
        <dbReference type="SAM" id="Phobius"/>
    </source>
</evidence>